<accession>A0A084SHX7</accession>
<dbReference type="InterPro" id="IPR050317">
    <property type="entry name" value="Plant_Fungal_Acyltransferase"/>
</dbReference>
<protein>
    <recommendedName>
        <fullName evidence="4">Transferase</fullName>
    </recommendedName>
</protein>
<proteinExistence type="predicted"/>
<dbReference type="Gene3D" id="3.30.559.10">
    <property type="entry name" value="Chloramphenicol acetyltransferase-like domain"/>
    <property type="match status" value="2"/>
</dbReference>
<dbReference type="Proteomes" id="UP000028547">
    <property type="component" value="Unassembled WGS sequence"/>
</dbReference>
<sequence length="372" mass="40474">MSGPVSLSALDEFFAGPDDLPIEFAFFYERLPAAEVLAEGLARILPAFPRLGEGVALLDIAGVAEPPEDKISRAVLFDSVRPGSGPPRCRVKISRFTSGGGCLGASMSHGLGDGGSLVLFLSAWARAVRGQAPVLPAASEPEFPPAPSLDKSLPLEAQLRRAGFGLRVPPSPRVREDYRWDIRRFAREEVETLLRDARVSRPQVTAGDVLAALLWRHYRRQPERRPRAEPELGTVFDFRRVPRLLPASYFGNAGLPLRVPLSPEEATTLPVPALAARIRARLQSASAEDFLRSHALLEEVRRTWGSEGVDLVGFSTESHGLLVNNISRFDLSLLDFGTGAPHTFDVITPIPRVCFIISRGDSLEAHTSLPGA</sequence>
<dbReference type="AlphaFoldDB" id="A0A084SHX7"/>
<evidence type="ECO:0008006" key="4">
    <source>
        <dbReference type="Google" id="ProtNLM"/>
    </source>
</evidence>
<dbReference type="Pfam" id="PF02458">
    <property type="entry name" value="Transferase"/>
    <property type="match status" value="1"/>
</dbReference>
<dbReference type="PANTHER" id="PTHR31642:SF310">
    <property type="entry name" value="FATTY ALCOHOL:CAFFEOYL-COA ACYLTRANSFERASE"/>
    <property type="match status" value="1"/>
</dbReference>
<evidence type="ECO:0000313" key="3">
    <source>
        <dbReference type="Proteomes" id="UP000028547"/>
    </source>
</evidence>
<organism evidence="2 3">
    <name type="scientific">Archangium violaceum Cb vi76</name>
    <dbReference type="NCBI Taxonomy" id="1406225"/>
    <lineage>
        <taxon>Bacteria</taxon>
        <taxon>Pseudomonadati</taxon>
        <taxon>Myxococcota</taxon>
        <taxon>Myxococcia</taxon>
        <taxon>Myxococcales</taxon>
        <taxon>Cystobacterineae</taxon>
        <taxon>Archangiaceae</taxon>
        <taxon>Archangium</taxon>
    </lineage>
</organism>
<dbReference type="RefSeq" id="WP_043410084.1">
    <property type="nucleotide sequence ID" value="NZ_JPMI01000305.1"/>
</dbReference>
<evidence type="ECO:0000313" key="2">
    <source>
        <dbReference type="EMBL" id="KFA88062.1"/>
    </source>
</evidence>
<evidence type="ECO:0000256" key="1">
    <source>
        <dbReference type="ARBA" id="ARBA00022679"/>
    </source>
</evidence>
<dbReference type="InterPro" id="IPR023213">
    <property type="entry name" value="CAT-like_dom_sf"/>
</dbReference>
<name>A0A084SHX7_9BACT</name>
<comment type="caution">
    <text evidence="2">The sequence shown here is derived from an EMBL/GenBank/DDBJ whole genome shotgun (WGS) entry which is preliminary data.</text>
</comment>
<dbReference type="PANTHER" id="PTHR31642">
    <property type="entry name" value="TRICHOTHECENE 3-O-ACETYLTRANSFERASE"/>
    <property type="match status" value="1"/>
</dbReference>
<dbReference type="GO" id="GO:0016747">
    <property type="term" value="F:acyltransferase activity, transferring groups other than amino-acyl groups"/>
    <property type="evidence" value="ECO:0007669"/>
    <property type="project" value="TreeGrafter"/>
</dbReference>
<reference evidence="2 3" key="1">
    <citation type="submission" date="2014-07" db="EMBL/GenBank/DDBJ databases">
        <title>Draft Genome Sequence of Gephyronic Acid Producer, Cystobacter violaceus Strain Cb vi76.</title>
        <authorList>
            <person name="Stevens D.C."/>
            <person name="Young J."/>
            <person name="Carmichael R."/>
            <person name="Tan J."/>
            <person name="Taylor R.E."/>
        </authorList>
    </citation>
    <scope>NUCLEOTIDE SEQUENCE [LARGE SCALE GENOMIC DNA]</scope>
    <source>
        <strain evidence="2 3">Cb vi76</strain>
    </source>
</reference>
<keyword evidence="1" id="KW-0808">Transferase</keyword>
<dbReference type="EMBL" id="JPMI01000305">
    <property type="protein sequence ID" value="KFA88062.1"/>
    <property type="molecule type" value="Genomic_DNA"/>
</dbReference>
<gene>
    <name evidence="2" type="ORF">Q664_43810</name>
</gene>